<keyword evidence="9" id="KW-0482">Metalloprotease</keyword>
<evidence type="ECO:0000313" key="15">
    <source>
        <dbReference type="Proteomes" id="UP000189177"/>
    </source>
</evidence>
<proteinExistence type="predicted"/>
<evidence type="ECO:0000256" key="7">
    <source>
        <dbReference type="ARBA" id="ARBA00022833"/>
    </source>
</evidence>
<dbReference type="Proteomes" id="UP000189177">
    <property type="component" value="Unassembled WGS sequence"/>
</dbReference>
<feature type="domain" description="Peptidase M48" evidence="13">
    <location>
        <begin position="112"/>
        <end position="323"/>
    </location>
</feature>
<keyword evidence="5" id="KW-0479">Metal-binding</keyword>
<feature type="transmembrane region" description="Helical" evidence="12">
    <location>
        <begin position="16"/>
        <end position="41"/>
    </location>
</feature>
<evidence type="ECO:0000256" key="3">
    <source>
        <dbReference type="ARBA" id="ARBA00022670"/>
    </source>
</evidence>
<evidence type="ECO:0000256" key="10">
    <source>
        <dbReference type="ARBA" id="ARBA00023136"/>
    </source>
</evidence>
<evidence type="ECO:0000256" key="12">
    <source>
        <dbReference type="SAM" id="Phobius"/>
    </source>
</evidence>
<feature type="transmembrane region" description="Helical" evidence="12">
    <location>
        <begin position="228"/>
        <end position="248"/>
    </location>
</feature>
<dbReference type="GO" id="GO:0046872">
    <property type="term" value="F:metal ion binding"/>
    <property type="evidence" value="ECO:0007669"/>
    <property type="project" value="UniProtKB-KW"/>
</dbReference>
<comment type="cofactor">
    <cofactor evidence="1">
        <name>Zn(2+)</name>
        <dbReference type="ChEBI" id="CHEBI:29105"/>
    </cofactor>
</comment>
<dbReference type="OrthoDB" id="15218at2"/>
<dbReference type="PANTHER" id="PTHR43221:SF2">
    <property type="entry name" value="PROTEASE HTPX HOMOLOG"/>
    <property type="match status" value="1"/>
</dbReference>
<evidence type="ECO:0000256" key="11">
    <source>
        <dbReference type="SAM" id="MobiDB-lite"/>
    </source>
</evidence>
<dbReference type="InterPro" id="IPR050083">
    <property type="entry name" value="HtpX_protease"/>
</dbReference>
<comment type="caution">
    <text evidence="14">The sequence shown here is derived from an EMBL/GenBank/DDBJ whole genome shotgun (WGS) entry which is preliminary data.</text>
</comment>
<evidence type="ECO:0000256" key="1">
    <source>
        <dbReference type="ARBA" id="ARBA00001947"/>
    </source>
</evidence>
<feature type="transmembrane region" description="Helical" evidence="12">
    <location>
        <begin position="194"/>
        <end position="213"/>
    </location>
</feature>
<dbReference type="GO" id="GO:0006508">
    <property type="term" value="P:proteolysis"/>
    <property type="evidence" value="ECO:0007669"/>
    <property type="project" value="UniProtKB-KW"/>
</dbReference>
<feature type="region of interest" description="Disordered" evidence="11">
    <location>
        <begin position="509"/>
        <end position="529"/>
    </location>
</feature>
<dbReference type="InterPro" id="IPR001915">
    <property type="entry name" value="Peptidase_M48"/>
</dbReference>
<keyword evidence="7" id="KW-0862">Zinc</keyword>
<evidence type="ECO:0000256" key="8">
    <source>
        <dbReference type="ARBA" id="ARBA00022989"/>
    </source>
</evidence>
<feature type="compositionally biased region" description="Basic and acidic residues" evidence="11">
    <location>
        <begin position="340"/>
        <end position="357"/>
    </location>
</feature>
<dbReference type="GO" id="GO:0004222">
    <property type="term" value="F:metalloendopeptidase activity"/>
    <property type="evidence" value="ECO:0007669"/>
    <property type="project" value="InterPro"/>
</dbReference>
<reference evidence="14 15" key="1">
    <citation type="submission" date="2017-02" db="EMBL/GenBank/DDBJ databases">
        <title>Genomic diversity within the haloalkaliphilic genus Thioalkalivibrio.</title>
        <authorList>
            <person name="Ahn A.-C."/>
            <person name="Meier-Kolthoff J."/>
            <person name="Overmars L."/>
            <person name="Richter M."/>
            <person name="Woyke T."/>
            <person name="Sorokin D.Y."/>
            <person name="Muyzer G."/>
        </authorList>
    </citation>
    <scope>NUCLEOTIDE SEQUENCE [LARGE SCALE GENOMIC DNA]</scope>
    <source>
        <strain evidence="14 15">HL17</strain>
    </source>
</reference>
<evidence type="ECO:0000256" key="9">
    <source>
        <dbReference type="ARBA" id="ARBA00023049"/>
    </source>
</evidence>
<sequence>MRFFEYQDRARRRLTLLLGLLALVVVLMVALLNLLLLYTLVEPWQELRQLMPTAEMLAEHRGFLLWTTGLAIAVIAGASLWRLYQLRRAGGGRGIAREMGGDPVDAEPEDPKNRRLRNIVEEMAIASGLPVPAIFVLERELGINAFAAGFTPHDAAIAVTRGAIESLNRQELKAVVAHEFGHIRAGDMRLNTQLVGILFGIEMIALLGLGMLPGRRARSDPGEMRGPVWFNFALVAAGGIGLIGGRLIRAAIAREQEYRADAHAVQFTRNGDGMAGALRKVAARYAGLNASPAMVGHMLFANGAIDQLLDTHPPLEKRLERLGQPLDEEGLERLGREATDRVRRAVTERERRRREQEAAAEQQREEEENGPLGEAFGAVPGSLAAALLAALPGELARSARNPHWVADLVLYLILHPDPEIREQQLHMILETRGPESEERVRQLRAMVPEPAAEHRLPLTEMAFPALARLSRDEQRTLAGLVERLIHADGRLSATEYALGRMLIEHLDRRHGHGGDKAHGRKDPAEKNARHRENAARYLLATLALHGHPDDPETAEAALIAGLGRFTGSLPFSAPIPEELRQASQSAAWARILDRALERLARMPRHDRQRLLQAMDDTVQQRGDPTAEQRELVRMMAASLHLNVPLPDAGELFDAGH</sequence>
<dbReference type="STRING" id="252474.B1A74_09165"/>
<keyword evidence="3" id="KW-0645">Protease</keyword>
<evidence type="ECO:0000256" key="4">
    <source>
        <dbReference type="ARBA" id="ARBA00022692"/>
    </source>
</evidence>
<keyword evidence="15" id="KW-1185">Reference proteome</keyword>
<protein>
    <recommendedName>
        <fullName evidence="13">Peptidase M48 domain-containing protein</fullName>
    </recommendedName>
</protein>
<name>A0A1V2ZY68_9GAMM</name>
<keyword evidence="8 12" id="KW-1133">Transmembrane helix</keyword>
<dbReference type="RefSeq" id="WP_077244449.1">
    <property type="nucleotide sequence ID" value="NZ_MUZR01000035.1"/>
</dbReference>
<evidence type="ECO:0000256" key="5">
    <source>
        <dbReference type="ARBA" id="ARBA00022723"/>
    </source>
</evidence>
<dbReference type="PANTHER" id="PTHR43221">
    <property type="entry name" value="PROTEASE HTPX"/>
    <property type="match status" value="1"/>
</dbReference>
<dbReference type="EMBL" id="MUZR01000035">
    <property type="protein sequence ID" value="OOC09783.1"/>
    <property type="molecule type" value="Genomic_DNA"/>
</dbReference>
<dbReference type="Pfam" id="PF01435">
    <property type="entry name" value="Peptidase_M48"/>
    <property type="match status" value="1"/>
</dbReference>
<dbReference type="AlphaFoldDB" id="A0A1V2ZY68"/>
<evidence type="ECO:0000256" key="2">
    <source>
        <dbReference type="ARBA" id="ARBA00022475"/>
    </source>
</evidence>
<accession>A0A1V2ZY68</accession>
<feature type="transmembrane region" description="Helical" evidence="12">
    <location>
        <begin position="63"/>
        <end position="84"/>
    </location>
</feature>
<feature type="region of interest" description="Disordered" evidence="11">
    <location>
        <begin position="340"/>
        <end position="372"/>
    </location>
</feature>
<dbReference type="Gene3D" id="3.30.2010.10">
    <property type="entry name" value="Metalloproteases ('zincins'), catalytic domain"/>
    <property type="match status" value="1"/>
</dbReference>
<gene>
    <name evidence="14" type="ORF">B1A74_09165</name>
</gene>
<keyword evidence="4 12" id="KW-0812">Transmembrane</keyword>
<keyword evidence="10 12" id="KW-0472">Membrane</keyword>
<keyword evidence="6" id="KW-0378">Hydrolase</keyword>
<keyword evidence="2" id="KW-1003">Cell membrane</keyword>
<evidence type="ECO:0000259" key="13">
    <source>
        <dbReference type="Pfam" id="PF01435"/>
    </source>
</evidence>
<evidence type="ECO:0000256" key="6">
    <source>
        <dbReference type="ARBA" id="ARBA00022801"/>
    </source>
</evidence>
<evidence type="ECO:0000313" key="14">
    <source>
        <dbReference type="EMBL" id="OOC09783.1"/>
    </source>
</evidence>
<organism evidence="14 15">
    <name type="scientific">Thioalkalivibrio halophilus</name>
    <dbReference type="NCBI Taxonomy" id="252474"/>
    <lineage>
        <taxon>Bacteria</taxon>
        <taxon>Pseudomonadati</taxon>
        <taxon>Pseudomonadota</taxon>
        <taxon>Gammaproteobacteria</taxon>
        <taxon>Chromatiales</taxon>
        <taxon>Ectothiorhodospiraceae</taxon>
        <taxon>Thioalkalivibrio</taxon>
    </lineage>
</organism>